<name>A0ABR1YNS0_9PEZI</name>
<keyword evidence="2" id="KW-1185">Reference proteome</keyword>
<gene>
    <name evidence="1" type="ORF">HDK90DRAFT_510303</name>
</gene>
<reference evidence="1 2" key="1">
    <citation type="submission" date="2024-04" db="EMBL/GenBank/DDBJ databases">
        <title>Phyllosticta paracitricarpa is synonymous to the EU quarantine fungus P. citricarpa based on phylogenomic analyses.</title>
        <authorList>
            <consortium name="Lawrence Berkeley National Laboratory"/>
            <person name="Van Ingen-Buijs V.A."/>
            <person name="Van Westerhoven A.C."/>
            <person name="Haridas S."/>
            <person name="Skiadas P."/>
            <person name="Martin F."/>
            <person name="Groenewald J.Z."/>
            <person name="Crous P.W."/>
            <person name="Seidl M.F."/>
        </authorList>
    </citation>
    <scope>NUCLEOTIDE SEQUENCE [LARGE SCALE GENOMIC DNA]</scope>
    <source>
        <strain evidence="1 2">CBS 123374</strain>
    </source>
</reference>
<organism evidence="1 2">
    <name type="scientific">Phyllosticta capitalensis</name>
    <dbReference type="NCBI Taxonomy" id="121624"/>
    <lineage>
        <taxon>Eukaryota</taxon>
        <taxon>Fungi</taxon>
        <taxon>Dikarya</taxon>
        <taxon>Ascomycota</taxon>
        <taxon>Pezizomycotina</taxon>
        <taxon>Dothideomycetes</taxon>
        <taxon>Dothideomycetes incertae sedis</taxon>
        <taxon>Botryosphaeriales</taxon>
        <taxon>Phyllostictaceae</taxon>
        <taxon>Phyllosticta</taxon>
    </lineage>
</organism>
<comment type="caution">
    <text evidence="1">The sequence shown here is derived from an EMBL/GenBank/DDBJ whole genome shotgun (WGS) entry which is preliminary data.</text>
</comment>
<evidence type="ECO:0000313" key="1">
    <source>
        <dbReference type="EMBL" id="KAK8235110.1"/>
    </source>
</evidence>
<dbReference type="Proteomes" id="UP001492380">
    <property type="component" value="Unassembled WGS sequence"/>
</dbReference>
<accession>A0ABR1YNS0</accession>
<protein>
    <submittedName>
        <fullName evidence="1">Uncharacterized protein</fullName>
    </submittedName>
</protein>
<proteinExistence type="predicted"/>
<evidence type="ECO:0000313" key="2">
    <source>
        <dbReference type="Proteomes" id="UP001492380"/>
    </source>
</evidence>
<sequence length="211" mass="24749">MLTLALDMWPAFMTSAPMSMRVVNPPYDNTTTHWISGTEDSPLMLKIHDNRSDPDDSTTWRQYRLIRDTCGAPLVAIRFNTEGKRHKPIFHVTRPDSKVPIFTFRPRIDKKWKDFRADIRINNDTVYMNARDGSAAFIDVVDPHTRVDMDMRVDMLFITTICTLMDLSIMECMAANHLQRLLKWGSARMPRIFRKRESYQGIERDIPKLWQ</sequence>
<dbReference type="EMBL" id="JBBWRZ010000005">
    <property type="protein sequence ID" value="KAK8235110.1"/>
    <property type="molecule type" value="Genomic_DNA"/>
</dbReference>